<evidence type="ECO:0000313" key="2">
    <source>
        <dbReference type="Proteomes" id="UP000479710"/>
    </source>
</evidence>
<dbReference type="AlphaFoldDB" id="A0A6G1CA79"/>
<reference evidence="1 2" key="1">
    <citation type="submission" date="2019-11" db="EMBL/GenBank/DDBJ databases">
        <title>Whole genome sequence of Oryza granulata.</title>
        <authorList>
            <person name="Li W."/>
        </authorList>
    </citation>
    <scope>NUCLEOTIDE SEQUENCE [LARGE SCALE GENOMIC DNA]</scope>
    <source>
        <strain evidence="2">cv. Menghai</strain>
        <tissue evidence="1">Leaf</tissue>
    </source>
</reference>
<comment type="caution">
    <text evidence="1">The sequence shown here is derived from an EMBL/GenBank/DDBJ whole genome shotgun (WGS) entry which is preliminary data.</text>
</comment>
<evidence type="ECO:0000313" key="1">
    <source>
        <dbReference type="EMBL" id="KAF0896996.1"/>
    </source>
</evidence>
<keyword evidence="2" id="KW-1185">Reference proteome</keyword>
<accession>A0A6G1CA79</accession>
<sequence>MTSAVVWMMPTAAPSSSTLLVEVRLKPATTRSRASLAEATRKTSTDVQMTPVVGDERKAVPR</sequence>
<organism evidence="1 2">
    <name type="scientific">Oryza meyeriana var. granulata</name>
    <dbReference type="NCBI Taxonomy" id="110450"/>
    <lineage>
        <taxon>Eukaryota</taxon>
        <taxon>Viridiplantae</taxon>
        <taxon>Streptophyta</taxon>
        <taxon>Embryophyta</taxon>
        <taxon>Tracheophyta</taxon>
        <taxon>Spermatophyta</taxon>
        <taxon>Magnoliopsida</taxon>
        <taxon>Liliopsida</taxon>
        <taxon>Poales</taxon>
        <taxon>Poaceae</taxon>
        <taxon>BOP clade</taxon>
        <taxon>Oryzoideae</taxon>
        <taxon>Oryzeae</taxon>
        <taxon>Oryzinae</taxon>
        <taxon>Oryza</taxon>
        <taxon>Oryza meyeriana</taxon>
    </lineage>
</organism>
<protein>
    <submittedName>
        <fullName evidence="1">Uncharacterized protein</fullName>
    </submittedName>
</protein>
<proteinExistence type="predicted"/>
<dbReference type="Proteomes" id="UP000479710">
    <property type="component" value="Unassembled WGS sequence"/>
</dbReference>
<gene>
    <name evidence="1" type="ORF">E2562_031300</name>
</gene>
<name>A0A6G1CA79_9ORYZ</name>
<dbReference type="EMBL" id="SPHZ02000010">
    <property type="protein sequence ID" value="KAF0896996.1"/>
    <property type="molecule type" value="Genomic_DNA"/>
</dbReference>